<gene>
    <name evidence="1" type="ORF">AS156_16565</name>
</gene>
<protein>
    <submittedName>
        <fullName evidence="1">Uncharacterized protein</fullName>
    </submittedName>
</protein>
<evidence type="ECO:0000313" key="2">
    <source>
        <dbReference type="Proteomes" id="UP000057737"/>
    </source>
</evidence>
<organism evidence="1 2">
    <name type="scientific">Bradyrhizobium macuxiense</name>
    <dbReference type="NCBI Taxonomy" id="1755647"/>
    <lineage>
        <taxon>Bacteria</taxon>
        <taxon>Pseudomonadati</taxon>
        <taxon>Pseudomonadota</taxon>
        <taxon>Alphaproteobacteria</taxon>
        <taxon>Hyphomicrobiales</taxon>
        <taxon>Nitrobacteraceae</taxon>
        <taxon>Bradyrhizobium</taxon>
    </lineage>
</organism>
<reference evidence="1 2" key="1">
    <citation type="submission" date="2015-11" db="EMBL/GenBank/DDBJ databases">
        <title>Draft Genome Sequence of the Strain BR 10303 (Bradyrhizobium sp.) isolated from nodules of Centrolobium paraense.</title>
        <authorList>
            <person name="Zelli J.E."/>
            <person name="Simoes-Araujo J.L."/>
            <person name="Barauna A.C."/>
            <person name="Silva K."/>
        </authorList>
    </citation>
    <scope>NUCLEOTIDE SEQUENCE [LARGE SCALE GENOMIC DNA]</scope>
    <source>
        <strain evidence="1 2">BR 10303</strain>
    </source>
</reference>
<dbReference type="Proteomes" id="UP000057737">
    <property type="component" value="Unassembled WGS sequence"/>
</dbReference>
<proteinExistence type="predicted"/>
<name>A0A109JHS1_9BRAD</name>
<dbReference type="EMBL" id="LNCU01000103">
    <property type="protein sequence ID" value="KWV49078.1"/>
    <property type="molecule type" value="Genomic_DNA"/>
</dbReference>
<keyword evidence="2" id="KW-1185">Reference proteome</keyword>
<evidence type="ECO:0000313" key="1">
    <source>
        <dbReference type="EMBL" id="KWV49078.1"/>
    </source>
</evidence>
<dbReference type="AlphaFoldDB" id="A0A109JHS1"/>
<sequence>MSERPRINPGDRIKAGKIDCVVAFVHPPYLVAFSGDAEMVFNPSKPTTHDVEWNGREWVFCKRPDYGDYAEDKSRYSFAVSILRAGPKRRD</sequence>
<accession>A0A109JHS1</accession>
<comment type="caution">
    <text evidence="1">The sequence shown here is derived from an EMBL/GenBank/DDBJ whole genome shotgun (WGS) entry which is preliminary data.</text>
</comment>